<protein>
    <recommendedName>
        <fullName evidence="2">histidine kinase</fullName>
        <ecNumber evidence="2">2.7.13.3</ecNumber>
    </recommendedName>
</protein>
<gene>
    <name evidence="6" type="ORF">E6K80_07495</name>
</gene>
<sequence>MIRCVSTADRCCGWSRTCSPTPANVRGPDMLRIAVRDTGRGMSEDFIRTSLFRPFATTKAGGLGIGLVQCRSIVEAHGGAIMVESRPTVGTTFTVRIPADARVAEGAGEVA</sequence>
<proteinExistence type="predicted"/>
<reference evidence="6 7" key="1">
    <citation type="journal article" date="2019" name="Nat. Microbiol.">
        <title>Mediterranean grassland soil C-N compound turnover is dependent on rainfall and depth, and is mediated by genomically divergent microorganisms.</title>
        <authorList>
            <person name="Diamond S."/>
            <person name="Andeer P.F."/>
            <person name="Li Z."/>
            <person name="Crits-Christoph A."/>
            <person name="Burstein D."/>
            <person name="Anantharaman K."/>
            <person name="Lane K.R."/>
            <person name="Thomas B.C."/>
            <person name="Pan C."/>
            <person name="Northen T.R."/>
            <person name="Banfield J.F."/>
        </authorList>
    </citation>
    <scope>NUCLEOTIDE SEQUENCE [LARGE SCALE GENOMIC DNA]</scope>
    <source>
        <strain evidence="6">WS_10</strain>
    </source>
</reference>
<dbReference type="Proteomes" id="UP000319836">
    <property type="component" value="Unassembled WGS sequence"/>
</dbReference>
<keyword evidence="4" id="KW-0418">Kinase</keyword>
<evidence type="ECO:0000256" key="1">
    <source>
        <dbReference type="ARBA" id="ARBA00000085"/>
    </source>
</evidence>
<evidence type="ECO:0000256" key="3">
    <source>
        <dbReference type="ARBA" id="ARBA00022679"/>
    </source>
</evidence>
<dbReference type="Gene3D" id="3.30.565.10">
    <property type="entry name" value="Histidine kinase-like ATPase, C-terminal domain"/>
    <property type="match status" value="1"/>
</dbReference>
<feature type="domain" description="Histidine kinase" evidence="5">
    <location>
        <begin position="29"/>
        <end position="101"/>
    </location>
</feature>
<dbReference type="GO" id="GO:0005886">
    <property type="term" value="C:plasma membrane"/>
    <property type="evidence" value="ECO:0007669"/>
    <property type="project" value="TreeGrafter"/>
</dbReference>
<dbReference type="Pfam" id="PF02518">
    <property type="entry name" value="HATPase_c"/>
    <property type="match status" value="1"/>
</dbReference>
<evidence type="ECO:0000259" key="5">
    <source>
        <dbReference type="PROSITE" id="PS50109"/>
    </source>
</evidence>
<dbReference type="InterPro" id="IPR005467">
    <property type="entry name" value="His_kinase_dom"/>
</dbReference>
<evidence type="ECO:0000256" key="2">
    <source>
        <dbReference type="ARBA" id="ARBA00012438"/>
    </source>
</evidence>
<dbReference type="EMBL" id="VBPA01000182">
    <property type="protein sequence ID" value="TMQ70764.1"/>
    <property type="molecule type" value="Genomic_DNA"/>
</dbReference>
<dbReference type="PRINTS" id="PR00344">
    <property type="entry name" value="BCTRLSENSOR"/>
</dbReference>
<keyword evidence="3" id="KW-0808">Transferase</keyword>
<dbReference type="InterPro" id="IPR036890">
    <property type="entry name" value="HATPase_C_sf"/>
</dbReference>
<evidence type="ECO:0000313" key="7">
    <source>
        <dbReference type="Proteomes" id="UP000319836"/>
    </source>
</evidence>
<dbReference type="InterPro" id="IPR004358">
    <property type="entry name" value="Sig_transdc_His_kin-like_C"/>
</dbReference>
<name>A0A538U4E1_UNCEI</name>
<comment type="caution">
    <text evidence="6">The sequence shown here is derived from an EMBL/GenBank/DDBJ whole genome shotgun (WGS) entry which is preliminary data.</text>
</comment>
<evidence type="ECO:0000256" key="4">
    <source>
        <dbReference type="ARBA" id="ARBA00022777"/>
    </source>
</evidence>
<comment type="catalytic activity">
    <reaction evidence="1">
        <text>ATP + protein L-histidine = ADP + protein N-phospho-L-histidine.</text>
        <dbReference type="EC" id="2.7.13.3"/>
    </reaction>
</comment>
<dbReference type="GO" id="GO:0000155">
    <property type="term" value="F:phosphorelay sensor kinase activity"/>
    <property type="evidence" value="ECO:0007669"/>
    <property type="project" value="TreeGrafter"/>
</dbReference>
<dbReference type="AlphaFoldDB" id="A0A538U4E1"/>
<dbReference type="PROSITE" id="PS50109">
    <property type="entry name" value="HIS_KIN"/>
    <property type="match status" value="1"/>
</dbReference>
<evidence type="ECO:0000313" key="6">
    <source>
        <dbReference type="EMBL" id="TMQ70764.1"/>
    </source>
</evidence>
<dbReference type="InterPro" id="IPR003594">
    <property type="entry name" value="HATPase_dom"/>
</dbReference>
<dbReference type="PANTHER" id="PTHR43047">
    <property type="entry name" value="TWO-COMPONENT HISTIDINE PROTEIN KINASE"/>
    <property type="match status" value="1"/>
</dbReference>
<dbReference type="GO" id="GO:0009927">
    <property type="term" value="F:histidine phosphotransfer kinase activity"/>
    <property type="evidence" value="ECO:0007669"/>
    <property type="project" value="TreeGrafter"/>
</dbReference>
<dbReference type="EC" id="2.7.13.3" evidence="2"/>
<organism evidence="6 7">
    <name type="scientific">Eiseniibacteriota bacterium</name>
    <dbReference type="NCBI Taxonomy" id="2212470"/>
    <lineage>
        <taxon>Bacteria</taxon>
        <taxon>Candidatus Eiseniibacteriota</taxon>
    </lineage>
</organism>
<dbReference type="PANTHER" id="PTHR43047:SF72">
    <property type="entry name" value="OSMOSENSING HISTIDINE PROTEIN KINASE SLN1"/>
    <property type="match status" value="1"/>
</dbReference>
<accession>A0A538U4E1</accession>
<dbReference type="SUPFAM" id="SSF55874">
    <property type="entry name" value="ATPase domain of HSP90 chaperone/DNA topoisomerase II/histidine kinase"/>
    <property type="match status" value="1"/>
</dbReference>